<dbReference type="AlphaFoldDB" id="A0A494ZSZ5"/>
<proteinExistence type="predicted"/>
<dbReference type="Pfam" id="PF00664">
    <property type="entry name" value="ABC_membrane"/>
    <property type="match status" value="1"/>
</dbReference>
<protein>
    <submittedName>
        <fullName evidence="11">ABC transporter ATP-binding protein</fullName>
    </submittedName>
</protein>
<keyword evidence="4" id="KW-0547">Nucleotide-binding</keyword>
<dbReference type="Gene3D" id="1.20.1560.10">
    <property type="entry name" value="ABC transporter type 1, transmembrane domain"/>
    <property type="match status" value="1"/>
</dbReference>
<dbReference type="Gene3D" id="3.40.50.300">
    <property type="entry name" value="P-loop containing nucleotide triphosphate hydrolases"/>
    <property type="match status" value="1"/>
</dbReference>
<dbReference type="InterPro" id="IPR017871">
    <property type="entry name" value="ABC_transporter-like_CS"/>
</dbReference>
<keyword evidence="2" id="KW-0813">Transport</keyword>
<dbReference type="RefSeq" id="WP_121206088.1">
    <property type="nucleotide sequence ID" value="NZ_RBZP01000029.1"/>
</dbReference>
<dbReference type="GO" id="GO:0016887">
    <property type="term" value="F:ATP hydrolysis activity"/>
    <property type="evidence" value="ECO:0007669"/>
    <property type="project" value="InterPro"/>
</dbReference>
<feature type="transmembrane region" description="Helical" evidence="8">
    <location>
        <begin position="153"/>
        <end position="173"/>
    </location>
</feature>
<dbReference type="InterPro" id="IPR003439">
    <property type="entry name" value="ABC_transporter-like_ATP-bd"/>
</dbReference>
<dbReference type="PANTHER" id="PTHR24221">
    <property type="entry name" value="ATP-BINDING CASSETTE SUB-FAMILY B"/>
    <property type="match status" value="1"/>
</dbReference>
<dbReference type="Pfam" id="PF00005">
    <property type="entry name" value="ABC_tran"/>
    <property type="match status" value="1"/>
</dbReference>
<comment type="caution">
    <text evidence="11">The sequence shown here is derived from an EMBL/GenBank/DDBJ whole genome shotgun (WGS) entry which is preliminary data.</text>
</comment>
<feature type="transmembrane region" description="Helical" evidence="8">
    <location>
        <begin position="231"/>
        <end position="250"/>
    </location>
</feature>
<dbReference type="Proteomes" id="UP000269301">
    <property type="component" value="Unassembled WGS sequence"/>
</dbReference>
<evidence type="ECO:0000313" key="12">
    <source>
        <dbReference type="Proteomes" id="UP000269301"/>
    </source>
</evidence>
<dbReference type="SMART" id="SM00382">
    <property type="entry name" value="AAA"/>
    <property type="match status" value="1"/>
</dbReference>
<dbReference type="OrthoDB" id="9770415at2"/>
<evidence type="ECO:0000256" key="1">
    <source>
        <dbReference type="ARBA" id="ARBA00004651"/>
    </source>
</evidence>
<dbReference type="InterPro" id="IPR036640">
    <property type="entry name" value="ABC1_TM_sf"/>
</dbReference>
<gene>
    <name evidence="11" type="ORF">D8M06_18615</name>
</gene>
<evidence type="ECO:0000256" key="4">
    <source>
        <dbReference type="ARBA" id="ARBA00022741"/>
    </source>
</evidence>
<dbReference type="PROSITE" id="PS50893">
    <property type="entry name" value="ABC_TRANSPORTER_2"/>
    <property type="match status" value="1"/>
</dbReference>
<dbReference type="GO" id="GO:0140359">
    <property type="term" value="F:ABC-type transporter activity"/>
    <property type="evidence" value="ECO:0007669"/>
    <property type="project" value="InterPro"/>
</dbReference>
<feature type="transmembrane region" description="Helical" evidence="8">
    <location>
        <begin position="256"/>
        <end position="274"/>
    </location>
</feature>
<evidence type="ECO:0000256" key="6">
    <source>
        <dbReference type="ARBA" id="ARBA00022989"/>
    </source>
</evidence>
<evidence type="ECO:0000256" key="5">
    <source>
        <dbReference type="ARBA" id="ARBA00022840"/>
    </source>
</evidence>
<sequence length="679" mass="77065">MKPSTEKRLYQYALHYKKGILIGLVCLVIAVVLELAGPLIAKTVIDDHILGVEGYWQEVKEESGRHTVPFEDSFYKRVDRMTEEDQTFGNPVTLLQIGTTYYMVEEKVPLEGKRTQEEDTIQITTSKETSSYTAKALELSEVYPFFQPEQRPILLLLGLYMLLIVIAGFFQFFKTFYLQKAANQIVKKMRNDLFLHTQRIPINYFIDQPAGTIVARITNDTEAIRDLYERVLSIIITSAVYLVGILIALFILDVKLAAICLLIIPLLFVWMKAYKYFGTKYNKVVRTTNSEINGNINEAIQGMSVIQAFNREKQTKEEFEALNERHFTYQKKLVKLNALSSYNLVTVFRNLTFVGFIWYFGSRSLDLEAVISIGMLYAFVDYITRLYEPVTDIVNQLPLLEQARVAGSRVFEVLDLDGEDVIDTKVDRYQGHIIFDHVSFAYNDDKYVLKDISFEVKPGETAAFVGHTGSGKSSIMNVLFRFYDPQKGDITIDGNSTKAWSRQQVRGHMGIVLQDPFVFSGTILSNVTMNDPEITRDQAIKALKAVGADRFIEKLPNAYDEVVTESGSTFSLGERQLISFARALAFDPAILILDEATANIDTETESVIQKALEVLKQGRTTLVIAHRLSTIQKADKIFVLNHGTMIEQGNHESLIAEKGLYYQMYQMQSGAMRKAEAVI</sequence>
<feature type="transmembrane region" description="Helical" evidence="8">
    <location>
        <begin position="341"/>
        <end position="361"/>
    </location>
</feature>
<keyword evidence="6 8" id="KW-1133">Transmembrane helix</keyword>
<feature type="domain" description="ABC transporter" evidence="9">
    <location>
        <begin position="433"/>
        <end position="667"/>
    </location>
</feature>
<dbReference type="CDD" id="cd03254">
    <property type="entry name" value="ABCC_Glucan_exporter_like"/>
    <property type="match status" value="1"/>
</dbReference>
<evidence type="ECO:0000256" key="7">
    <source>
        <dbReference type="ARBA" id="ARBA00023136"/>
    </source>
</evidence>
<dbReference type="InterPro" id="IPR011527">
    <property type="entry name" value="ABC1_TM_dom"/>
</dbReference>
<evidence type="ECO:0000313" key="11">
    <source>
        <dbReference type="EMBL" id="RKQ28641.1"/>
    </source>
</evidence>
<dbReference type="InterPro" id="IPR027417">
    <property type="entry name" value="P-loop_NTPase"/>
</dbReference>
<dbReference type="PROSITE" id="PS50929">
    <property type="entry name" value="ABC_TM1F"/>
    <property type="match status" value="1"/>
</dbReference>
<evidence type="ECO:0000259" key="10">
    <source>
        <dbReference type="PROSITE" id="PS50929"/>
    </source>
</evidence>
<dbReference type="InterPro" id="IPR003593">
    <property type="entry name" value="AAA+_ATPase"/>
</dbReference>
<dbReference type="SUPFAM" id="SSF90123">
    <property type="entry name" value="ABC transporter transmembrane region"/>
    <property type="match status" value="1"/>
</dbReference>
<feature type="transmembrane region" description="Helical" evidence="8">
    <location>
        <begin position="20"/>
        <end position="41"/>
    </location>
</feature>
<dbReference type="GO" id="GO:0005524">
    <property type="term" value="F:ATP binding"/>
    <property type="evidence" value="ECO:0007669"/>
    <property type="project" value="UniProtKB-KW"/>
</dbReference>
<evidence type="ECO:0000256" key="2">
    <source>
        <dbReference type="ARBA" id="ARBA00022448"/>
    </source>
</evidence>
<dbReference type="PROSITE" id="PS00211">
    <property type="entry name" value="ABC_TRANSPORTER_1"/>
    <property type="match status" value="1"/>
</dbReference>
<comment type="subcellular location">
    <subcellularLocation>
        <location evidence="1">Cell membrane</location>
        <topology evidence="1">Multi-pass membrane protein</topology>
    </subcellularLocation>
</comment>
<keyword evidence="5 11" id="KW-0067">ATP-binding</keyword>
<dbReference type="EMBL" id="RBZP01000029">
    <property type="protein sequence ID" value="RKQ28641.1"/>
    <property type="molecule type" value="Genomic_DNA"/>
</dbReference>
<keyword evidence="3 8" id="KW-0812">Transmembrane</keyword>
<dbReference type="SUPFAM" id="SSF52540">
    <property type="entry name" value="P-loop containing nucleoside triphosphate hydrolases"/>
    <property type="match status" value="1"/>
</dbReference>
<evidence type="ECO:0000256" key="8">
    <source>
        <dbReference type="SAM" id="Phobius"/>
    </source>
</evidence>
<dbReference type="CDD" id="cd18544">
    <property type="entry name" value="ABC_6TM_TmrA_like"/>
    <property type="match status" value="1"/>
</dbReference>
<evidence type="ECO:0000259" key="9">
    <source>
        <dbReference type="PROSITE" id="PS50893"/>
    </source>
</evidence>
<feature type="domain" description="ABC transmembrane type-1" evidence="10">
    <location>
        <begin position="21"/>
        <end position="402"/>
    </location>
</feature>
<dbReference type="GO" id="GO:0005886">
    <property type="term" value="C:plasma membrane"/>
    <property type="evidence" value="ECO:0007669"/>
    <property type="project" value="UniProtKB-SubCell"/>
</dbReference>
<keyword evidence="12" id="KW-1185">Reference proteome</keyword>
<reference evidence="11 12" key="1">
    <citation type="journal article" date="2016" name="Int. J. Syst. Evol. Microbiol.">
        <title>Oceanobacillus halophilus sp. nov., a novel moderately halophilic bacterium from a hypersaline lake.</title>
        <authorList>
            <person name="Amoozegar M.A."/>
            <person name="Bagheri M."/>
            <person name="Makhdoumi A."/>
            <person name="Nikou M.M."/>
            <person name="Fazeli S.A.S."/>
            <person name="Schumann P."/>
            <person name="Sproer C."/>
            <person name="Sanchez-Porro C."/>
            <person name="Ventosa A."/>
        </authorList>
    </citation>
    <scope>NUCLEOTIDE SEQUENCE [LARGE SCALE GENOMIC DNA]</scope>
    <source>
        <strain evidence="11 12">DSM 23996</strain>
    </source>
</reference>
<dbReference type="FunFam" id="3.40.50.300:FF:000287">
    <property type="entry name" value="Multidrug ABC transporter ATP-binding protein"/>
    <property type="match status" value="1"/>
</dbReference>
<organism evidence="11 12">
    <name type="scientific">Oceanobacillus halophilus</name>
    <dbReference type="NCBI Taxonomy" id="930130"/>
    <lineage>
        <taxon>Bacteria</taxon>
        <taxon>Bacillati</taxon>
        <taxon>Bacillota</taxon>
        <taxon>Bacilli</taxon>
        <taxon>Bacillales</taxon>
        <taxon>Bacillaceae</taxon>
        <taxon>Oceanobacillus</taxon>
    </lineage>
</organism>
<dbReference type="GO" id="GO:0034040">
    <property type="term" value="F:ATPase-coupled lipid transmembrane transporter activity"/>
    <property type="evidence" value="ECO:0007669"/>
    <property type="project" value="TreeGrafter"/>
</dbReference>
<evidence type="ECO:0000256" key="3">
    <source>
        <dbReference type="ARBA" id="ARBA00022692"/>
    </source>
</evidence>
<keyword evidence="7 8" id="KW-0472">Membrane</keyword>
<name>A0A494ZSZ5_9BACI</name>
<accession>A0A494ZSZ5</accession>
<dbReference type="PANTHER" id="PTHR24221:SF430">
    <property type="entry name" value="MULTIDRUG RESISTANCE ABC TRANSPORTER ATP-BINDING_PERMEASE PROTEIN YHEH-RELATED"/>
    <property type="match status" value="1"/>
</dbReference>
<dbReference type="InterPro" id="IPR039421">
    <property type="entry name" value="Type_1_exporter"/>
</dbReference>